<dbReference type="Gramene" id="Psat05G0525800-T1">
    <property type="protein sequence ID" value="KAI5409735.1"/>
    <property type="gene ID" value="KIW84_055258"/>
</dbReference>
<name>A0A9D4WZX8_PEA</name>
<comment type="caution">
    <text evidence="2">The sequence shown here is derived from an EMBL/GenBank/DDBJ whole genome shotgun (WGS) entry which is preliminary data.</text>
</comment>
<evidence type="ECO:0000313" key="3">
    <source>
        <dbReference type="Proteomes" id="UP001058974"/>
    </source>
</evidence>
<evidence type="ECO:0000256" key="1">
    <source>
        <dbReference type="SAM" id="MobiDB-lite"/>
    </source>
</evidence>
<proteinExistence type="predicted"/>
<gene>
    <name evidence="2" type="ORF">KIW84_055258</name>
</gene>
<dbReference type="Proteomes" id="UP001058974">
    <property type="component" value="Chromosome 5"/>
</dbReference>
<accession>A0A9D4WZX8</accession>
<organism evidence="2 3">
    <name type="scientific">Pisum sativum</name>
    <name type="common">Garden pea</name>
    <name type="synonym">Lathyrus oleraceus</name>
    <dbReference type="NCBI Taxonomy" id="3888"/>
    <lineage>
        <taxon>Eukaryota</taxon>
        <taxon>Viridiplantae</taxon>
        <taxon>Streptophyta</taxon>
        <taxon>Embryophyta</taxon>
        <taxon>Tracheophyta</taxon>
        <taxon>Spermatophyta</taxon>
        <taxon>Magnoliopsida</taxon>
        <taxon>eudicotyledons</taxon>
        <taxon>Gunneridae</taxon>
        <taxon>Pentapetalae</taxon>
        <taxon>rosids</taxon>
        <taxon>fabids</taxon>
        <taxon>Fabales</taxon>
        <taxon>Fabaceae</taxon>
        <taxon>Papilionoideae</taxon>
        <taxon>50 kb inversion clade</taxon>
        <taxon>NPAAA clade</taxon>
        <taxon>Hologalegina</taxon>
        <taxon>IRL clade</taxon>
        <taxon>Fabeae</taxon>
        <taxon>Lathyrus</taxon>
    </lineage>
</organism>
<dbReference type="AlphaFoldDB" id="A0A9D4WZX8"/>
<dbReference type="EMBL" id="JAMSHJ010000005">
    <property type="protein sequence ID" value="KAI5409735.1"/>
    <property type="molecule type" value="Genomic_DNA"/>
</dbReference>
<reference evidence="2 3" key="1">
    <citation type="journal article" date="2022" name="Nat. Genet.">
        <title>Improved pea reference genome and pan-genome highlight genomic features and evolutionary characteristics.</title>
        <authorList>
            <person name="Yang T."/>
            <person name="Liu R."/>
            <person name="Luo Y."/>
            <person name="Hu S."/>
            <person name="Wang D."/>
            <person name="Wang C."/>
            <person name="Pandey M.K."/>
            <person name="Ge S."/>
            <person name="Xu Q."/>
            <person name="Li N."/>
            <person name="Li G."/>
            <person name="Huang Y."/>
            <person name="Saxena R.K."/>
            <person name="Ji Y."/>
            <person name="Li M."/>
            <person name="Yan X."/>
            <person name="He Y."/>
            <person name="Liu Y."/>
            <person name="Wang X."/>
            <person name="Xiang C."/>
            <person name="Varshney R.K."/>
            <person name="Ding H."/>
            <person name="Gao S."/>
            <person name="Zong X."/>
        </authorList>
    </citation>
    <scope>NUCLEOTIDE SEQUENCE [LARGE SCALE GENOMIC DNA]</scope>
    <source>
        <strain evidence="2 3">cv. Zhongwan 6</strain>
    </source>
</reference>
<feature type="region of interest" description="Disordered" evidence="1">
    <location>
        <begin position="190"/>
        <end position="217"/>
    </location>
</feature>
<feature type="compositionally biased region" description="Acidic residues" evidence="1">
    <location>
        <begin position="195"/>
        <end position="217"/>
    </location>
</feature>
<protein>
    <submittedName>
        <fullName evidence="2">Uncharacterized protein</fullName>
    </submittedName>
</protein>
<evidence type="ECO:0000313" key="2">
    <source>
        <dbReference type="EMBL" id="KAI5409735.1"/>
    </source>
</evidence>
<sequence length="217" mass="24695">MSRQKSESSRVVKFANLLSVSDRMLHYVLAYVSVPKHPNHAQVSELELQLIRALKMNMKINWGYVIYHHMKHQLSLSGGLSYGRVVSRILEFHDVPLQREPKTPLTVINCEINEITATKNTSISIRPNGVFRYKDTVASSAPPPIPEGDITNAMLYNKMCFIETTMNHNHNVTQRGIKSLRKLFLSMNRQHVPSEEGDEESEEEGEEDDGVDMSESD</sequence>
<keyword evidence="3" id="KW-1185">Reference proteome</keyword>